<feature type="chain" id="PRO_5047454596" evidence="2">
    <location>
        <begin position="29"/>
        <end position="315"/>
    </location>
</feature>
<keyword evidence="1" id="KW-1133">Transmembrane helix</keyword>
<dbReference type="NCBIfam" id="TIGR03769">
    <property type="entry name" value="P_ac_wall_RPT"/>
    <property type="match status" value="1"/>
</dbReference>
<organism evidence="3 4">
    <name type="scientific">Corynebacterium felinum</name>
    <dbReference type="NCBI Taxonomy" id="131318"/>
    <lineage>
        <taxon>Bacteria</taxon>
        <taxon>Bacillati</taxon>
        <taxon>Actinomycetota</taxon>
        <taxon>Actinomycetes</taxon>
        <taxon>Mycobacteriales</taxon>
        <taxon>Corynebacteriaceae</taxon>
        <taxon>Corynebacterium</taxon>
    </lineage>
</organism>
<proteinExistence type="predicted"/>
<keyword evidence="1" id="KW-0472">Membrane</keyword>
<dbReference type="EMBL" id="JAVDYF010000001">
    <property type="protein sequence ID" value="MDR7355122.1"/>
    <property type="molecule type" value="Genomic_DNA"/>
</dbReference>
<evidence type="ECO:0000313" key="3">
    <source>
        <dbReference type="EMBL" id="MDR7355122.1"/>
    </source>
</evidence>
<comment type="caution">
    <text evidence="3">The sequence shown here is derived from an EMBL/GenBank/DDBJ whole genome shotgun (WGS) entry which is preliminary data.</text>
</comment>
<evidence type="ECO:0000313" key="4">
    <source>
        <dbReference type="Proteomes" id="UP001183619"/>
    </source>
</evidence>
<dbReference type="NCBIfam" id="NF038134">
    <property type="entry name" value="choice_anch_M"/>
    <property type="match status" value="1"/>
</dbReference>
<name>A0ABU2B934_9CORY</name>
<keyword evidence="2" id="KW-0732">Signal</keyword>
<gene>
    <name evidence="3" type="ORF">J2S37_001660</name>
</gene>
<dbReference type="InterPro" id="IPR022435">
    <property type="entry name" value="Surface-anchored_actinobac"/>
</dbReference>
<keyword evidence="1" id="KW-0812">Transmembrane</keyword>
<sequence>MKKIPRTLAACLLAVSLSTLSTPIVSHAGDLNQIVHADEPLAPAGELSNFTQGHADLGPLMVPYEDSAFDAYIRDDTQVPAVWRKPEDVLFVVDSKAEQTLPNTDDFGFVGAKPGQKVWVVPQVEQVGVPWLGWSTQSPAFVNSAVRGVTMTFVGHQGPGQFTLFLQNGGFEKPQLLWTSANKSAQDLWVELNTHTHANWVFTEAGIHNVAIKISAELNDGKTHEVTRVLTFAVGEVEDLPAAQATQWEGEFLTTAEGENPTGDSNAPAQGDNQLALWGLIGVVALLVIVSLVVVFRAMSAQPSKKKKSTGGDNA</sequence>
<reference evidence="3 4" key="1">
    <citation type="submission" date="2023-07" db="EMBL/GenBank/DDBJ databases">
        <title>Sequencing the genomes of 1000 actinobacteria strains.</title>
        <authorList>
            <person name="Klenk H.-P."/>
        </authorList>
    </citation>
    <scope>NUCLEOTIDE SEQUENCE [LARGE SCALE GENOMIC DNA]</scope>
    <source>
        <strain evidence="3 4">DSM 44508</strain>
    </source>
</reference>
<keyword evidence="4" id="KW-1185">Reference proteome</keyword>
<accession>A0ABU2B934</accession>
<evidence type="ECO:0000256" key="1">
    <source>
        <dbReference type="SAM" id="Phobius"/>
    </source>
</evidence>
<evidence type="ECO:0000256" key="2">
    <source>
        <dbReference type="SAM" id="SignalP"/>
    </source>
</evidence>
<feature type="signal peptide" evidence="2">
    <location>
        <begin position="1"/>
        <end position="28"/>
    </location>
</feature>
<feature type="transmembrane region" description="Helical" evidence="1">
    <location>
        <begin position="275"/>
        <end position="299"/>
    </location>
</feature>
<protein>
    <submittedName>
        <fullName evidence="3">Surface-anchored protein</fullName>
    </submittedName>
</protein>
<dbReference type="Proteomes" id="UP001183619">
    <property type="component" value="Unassembled WGS sequence"/>
</dbReference>
<dbReference type="RefSeq" id="WP_277104713.1">
    <property type="nucleotide sequence ID" value="NZ_BAAAJS010000068.1"/>
</dbReference>